<comment type="caution">
    <text evidence="1">The sequence shown here is derived from an EMBL/GenBank/DDBJ whole genome shotgun (WGS) entry which is preliminary data.</text>
</comment>
<evidence type="ECO:0000313" key="1">
    <source>
        <dbReference type="EMBL" id="PPZ90480.1"/>
    </source>
</evidence>
<accession>A0A2S7I1N2</accession>
<organism evidence="1 2">
    <name type="scientific">Cloacibacterium normanense</name>
    <dbReference type="NCBI Taxonomy" id="237258"/>
    <lineage>
        <taxon>Bacteria</taxon>
        <taxon>Pseudomonadati</taxon>
        <taxon>Bacteroidota</taxon>
        <taxon>Flavobacteriia</taxon>
        <taxon>Flavobacteriales</taxon>
        <taxon>Weeksellaceae</taxon>
    </lineage>
</organism>
<evidence type="ECO:0000313" key="2">
    <source>
        <dbReference type="Proteomes" id="UP000238565"/>
    </source>
</evidence>
<dbReference type="AlphaFoldDB" id="A0A2S7I1N2"/>
<gene>
    <name evidence="1" type="ORF">C3729_13025</name>
</gene>
<proteinExistence type="predicted"/>
<dbReference type="RefSeq" id="WP_104794558.1">
    <property type="nucleotide sequence ID" value="NZ_PTPZ01000012.1"/>
</dbReference>
<dbReference type="Proteomes" id="UP000238565">
    <property type="component" value="Unassembled WGS sequence"/>
</dbReference>
<sequence length="1168" mass="134802">MSTTAVITKNNRAVKVNGVDQSNGQKSPYILEDLKFDIDGALIGFKVNSKEYFFIAKSNYFDVNKEKGKEGYCLKSAYQEYKNKKYILGTLIDELLKEEYWFDNHFQLAEKGDIFTLEKVETSASKTNNFTKYFVANEYRFKIKKLDIDFFDTTQYPMVSSSTDVNSSDYSQIIPIPTTDRLNKFDGKFFQKNFGDVVSSLNIEEKYKQDLYKGIIQICFKIYWLFENKVIDILAINNIQFIENKIIELNSLNGDDSSKLRQAINNNSNFQKIDKIIANLILDWGHIDGFEEYINKIEPISTQNTSYAGLLAPFTDYFNAVVNLYENLVYVNEKEKFKTPDGEPSTWGETTLMMQSNDRLEFLKDFPSSALSLLFSYDDIKKYINDYLYLVELSSATQDFIVRLLESLYSNPIDGENILKLLLEKIGNTTKFEMLLMMFDREYHKEWGKVVLGNLLFPYGKRLDLCRALLQLWKNSNFNPNYNKSTGEIKNPNFYFTDEIVNKFHLENENKTPTAILEIGSLGYLVDNLGNPNKYKVIKDYRVEYSVTSLQGEVFDAVRNSRTYEIRYENGVYKGYEEYPDFVYPPGAPRFHIYQPVTLLVYDKGNPLFPQESVIPAFLLYVAKDIERLEKIDVAVSFAVNTTLLILPFFLTGGIAILGELSYLRYFIYAGRALKTGVTSAEAVMYVRGVNAALEAISITAAEASLYYDAVYNLNQTGIKEEEAKAENLARIYFWLSLATAGASIFCRDRALDLARTIDTNTIPLDAKNFINKILGIETKELTAFEQKLDDIPTLKNKYNQLLSTNAKKSMFSKNFGNLSKEGLKELDSNDVINNWIKLADNNIEDRTLLNVIKNNEVTDAYVKYYGDNSLKTELLSSNATERYAFLSKVKTDQAVFNAYKADTDLLKAWKNSYNEVNIRNNFNILTSQRQINWLKRYGLSDELFLRAKNNPDILLSFNKYYDESALISKIENYSNNIKEEIIFFERFGSKNEEWFQFFKNNPDEIIFELGLYSERLVKTFNNLYRYEVLVSTDEIVFNVLKQGGIEPAWTNMAKRMGGEISFDFNTELLKQKGYNVKGLGQKWTDDAFEVWNDKITSVKTEWTTNPYYPGGESLGYKEFYNVYNETGNDIQATKATTFYKTMSSKGFLTIKVDIYPEKEEVIVILKK</sequence>
<reference evidence="1 2" key="1">
    <citation type="submission" date="2018-02" db="EMBL/GenBank/DDBJ databases">
        <title>Draft genome sequence of bacterial isolates from marine environment.</title>
        <authorList>
            <person name="Singh S.K."/>
            <person name="Hill R."/>
            <person name="Major S."/>
            <person name="Cai H."/>
            <person name="Li Y."/>
        </authorList>
    </citation>
    <scope>NUCLEOTIDE SEQUENCE [LARGE SCALE GENOMIC DNA]</scope>
    <source>
        <strain evidence="1 2">IMET F</strain>
    </source>
</reference>
<dbReference type="EMBL" id="PTPZ01000012">
    <property type="protein sequence ID" value="PPZ90480.1"/>
    <property type="molecule type" value="Genomic_DNA"/>
</dbReference>
<name>A0A2S7I1N2_9FLAO</name>
<protein>
    <submittedName>
        <fullName evidence="1">Uncharacterized protein</fullName>
    </submittedName>
</protein>